<comment type="catalytic activity">
    <reaction evidence="10">
        <text>glycerol + ATP = sn-glycerol 3-phosphate + ADP + H(+)</text>
        <dbReference type="Rhea" id="RHEA:21644"/>
        <dbReference type="ChEBI" id="CHEBI:15378"/>
        <dbReference type="ChEBI" id="CHEBI:17754"/>
        <dbReference type="ChEBI" id="CHEBI:30616"/>
        <dbReference type="ChEBI" id="CHEBI:57597"/>
        <dbReference type="ChEBI" id="CHEBI:456216"/>
        <dbReference type="EC" id="2.7.1.30"/>
    </reaction>
</comment>
<sequence>MKKYILSIDQGTTSSRIVLYNLKFQVLDIIQKEFKQYFPKDGWVEHDAMEIWLDVRNLIKKILKKNKINSSNITSIGITNQRETTILWNKKTGKPVNKAIVWQDRRTTDFCKKLKGTKKEIQIQKITGLIIDPYFSATKIKWIIHNNNLANKTLKDGNLLFGTIDTWLLWNLTEKKSHLTDITNASRTMLYDSKKEQWSETLLNLFKIPKSILPDVVENSYNFGSTKLFGNPITIGGMAGDQQAATIGQACFHEGQSKSTYGTGCFLLMNIGNKFHISSHKLLTTIAYKINGKKMYCYEGSIFVAGSAIQWLRDKLLFFKDSIETDKLYSKANKRNNIIVVPALTGLGAPHWQPTVRGAIFGLTRNTSIAEIVKATLDSLSFQTLDLIESMQKDAKIKIKEIRVDGGMINNNNFIQSLSNVTQTNIIKPKNIETTSLGAAYLAGLQAGIIKNTQQIEKLWKTNKIFRPKISKNKIKEQIRKWRKAIGLLINLDSSKN</sequence>
<dbReference type="EC" id="2.7.1.30" evidence="3"/>
<dbReference type="InterPro" id="IPR018483">
    <property type="entry name" value="Carb_kinase_FGGY_CS"/>
</dbReference>
<evidence type="ECO:0000256" key="7">
    <source>
        <dbReference type="ARBA" id="ARBA00022798"/>
    </source>
</evidence>
<dbReference type="PIRSF" id="PIRSF000538">
    <property type="entry name" value="GlpK"/>
    <property type="match status" value="1"/>
</dbReference>
<gene>
    <name evidence="13" type="ORF">METZ01_LOCUS152253</name>
</gene>
<proteinExistence type="inferred from homology"/>
<evidence type="ECO:0000256" key="10">
    <source>
        <dbReference type="ARBA" id="ARBA00052101"/>
    </source>
</evidence>
<dbReference type="InterPro" id="IPR018484">
    <property type="entry name" value="FGGY_N"/>
</dbReference>
<protein>
    <recommendedName>
        <fullName evidence="3">glycerol kinase</fullName>
        <ecNumber evidence="3">2.7.1.30</ecNumber>
    </recommendedName>
    <alternativeName>
        <fullName evidence="9">ATP:glycerol 3-phosphotransferase</fullName>
    </alternativeName>
</protein>
<dbReference type="AlphaFoldDB" id="A0A382ADB7"/>
<evidence type="ECO:0000259" key="12">
    <source>
        <dbReference type="Pfam" id="PF02782"/>
    </source>
</evidence>
<dbReference type="GO" id="GO:0006072">
    <property type="term" value="P:glycerol-3-phosphate metabolic process"/>
    <property type="evidence" value="ECO:0007669"/>
    <property type="project" value="InterPro"/>
</dbReference>
<dbReference type="FunFam" id="3.30.420.40:FF:000008">
    <property type="entry name" value="Glycerol kinase"/>
    <property type="match status" value="1"/>
</dbReference>
<dbReference type="CDD" id="cd07786">
    <property type="entry name" value="FGGY_EcGK_like"/>
    <property type="match status" value="1"/>
</dbReference>
<dbReference type="SUPFAM" id="SSF53067">
    <property type="entry name" value="Actin-like ATPase domain"/>
    <property type="match status" value="2"/>
</dbReference>
<dbReference type="PROSITE" id="PS00445">
    <property type="entry name" value="FGGY_KINASES_2"/>
    <property type="match status" value="1"/>
</dbReference>
<evidence type="ECO:0000256" key="5">
    <source>
        <dbReference type="ARBA" id="ARBA00022741"/>
    </source>
</evidence>
<accession>A0A382ADB7</accession>
<dbReference type="PANTHER" id="PTHR10196">
    <property type="entry name" value="SUGAR KINASE"/>
    <property type="match status" value="1"/>
</dbReference>
<dbReference type="PANTHER" id="PTHR10196:SF69">
    <property type="entry name" value="GLYCEROL KINASE"/>
    <property type="match status" value="1"/>
</dbReference>
<evidence type="ECO:0000256" key="8">
    <source>
        <dbReference type="ARBA" id="ARBA00022840"/>
    </source>
</evidence>
<keyword evidence="7" id="KW-0319">Glycerol metabolism</keyword>
<dbReference type="FunFam" id="3.30.420.40:FF:000007">
    <property type="entry name" value="Glycerol kinase"/>
    <property type="match status" value="1"/>
</dbReference>
<dbReference type="InterPro" id="IPR005999">
    <property type="entry name" value="Glycerol_kin"/>
</dbReference>
<comment type="pathway">
    <text evidence="1">Polyol metabolism; glycerol degradation via glycerol kinase pathway; sn-glycerol 3-phosphate from glycerol: step 1/1.</text>
</comment>
<evidence type="ECO:0000256" key="2">
    <source>
        <dbReference type="ARBA" id="ARBA00009156"/>
    </source>
</evidence>
<evidence type="ECO:0000256" key="4">
    <source>
        <dbReference type="ARBA" id="ARBA00022679"/>
    </source>
</evidence>
<dbReference type="Pfam" id="PF02782">
    <property type="entry name" value="FGGY_C"/>
    <property type="match status" value="1"/>
</dbReference>
<evidence type="ECO:0000256" key="1">
    <source>
        <dbReference type="ARBA" id="ARBA00005190"/>
    </source>
</evidence>
<dbReference type="GO" id="GO:0005524">
    <property type="term" value="F:ATP binding"/>
    <property type="evidence" value="ECO:0007669"/>
    <property type="project" value="UniProtKB-KW"/>
</dbReference>
<dbReference type="InterPro" id="IPR043129">
    <property type="entry name" value="ATPase_NBD"/>
</dbReference>
<dbReference type="InterPro" id="IPR018485">
    <property type="entry name" value="FGGY_C"/>
</dbReference>
<keyword evidence="4" id="KW-0808">Transferase</keyword>
<evidence type="ECO:0000256" key="6">
    <source>
        <dbReference type="ARBA" id="ARBA00022777"/>
    </source>
</evidence>
<evidence type="ECO:0000313" key="13">
    <source>
        <dbReference type="EMBL" id="SVA99399.1"/>
    </source>
</evidence>
<dbReference type="GO" id="GO:0019563">
    <property type="term" value="P:glycerol catabolic process"/>
    <property type="evidence" value="ECO:0007669"/>
    <property type="project" value="TreeGrafter"/>
</dbReference>
<organism evidence="13">
    <name type="scientific">marine metagenome</name>
    <dbReference type="NCBI Taxonomy" id="408172"/>
    <lineage>
        <taxon>unclassified sequences</taxon>
        <taxon>metagenomes</taxon>
        <taxon>ecological metagenomes</taxon>
    </lineage>
</organism>
<dbReference type="GO" id="GO:0005829">
    <property type="term" value="C:cytosol"/>
    <property type="evidence" value="ECO:0007669"/>
    <property type="project" value="TreeGrafter"/>
</dbReference>
<feature type="domain" description="Carbohydrate kinase FGGY C-terminal" evidence="12">
    <location>
        <begin position="260"/>
        <end position="446"/>
    </location>
</feature>
<reference evidence="13" key="1">
    <citation type="submission" date="2018-05" db="EMBL/GenBank/DDBJ databases">
        <authorList>
            <person name="Lanie J.A."/>
            <person name="Ng W.-L."/>
            <person name="Kazmierczak K.M."/>
            <person name="Andrzejewski T.M."/>
            <person name="Davidsen T.M."/>
            <person name="Wayne K.J."/>
            <person name="Tettelin H."/>
            <person name="Glass J.I."/>
            <person name="Rusch D."/>
            <person name="Podicherti R."/>
            <person name="Tsui H.-C.T."/>
            <person name="Winkler M.E."/>
        </authorList>
    </citation>
    <scope>NUCLEOTIDE SEQUENCE</scope>
</reference>
<dbReference type="Pfam" id="PF00370">
    <property type="entry name" value="FGGY_N"/>
    <property type="match status" value="1"/>
</dbReference>
<keyword evidence="5" id="KW-0547">Nucleotide-binding</keyword>
<dbReference type="GO" id="GO:0004370">
    <property type="term" value="F:glycerol kinase activity"/>
    <property type="evidence" value="ECO:0007669"/>
    <property type="project" value="UniProtKB-EC"/>
</dbReference>
<evidence type="ECO:0000256" key="3">
    <source>
        <dbReference type="ARBA" id="ARBA00012099"/>
    </source>
</evidence>
<feature type="domain" description="Carbohydrate kinase FGGY N-terminal" evidence="11">
    <location>
        <begin position="4"/>
        <end position="248"/>
    </location>
</feature>
<dbReference type="EMBL" id="UINC01024878">
    <property type="protein sequence ID" value="SVA99399.1"/>
    <property type="molecule type" value="Genomic_DNA"/>
</dbReference>
<dbReference type="NCBIfam" id="TIGR01311">
    <property type="entry name" value="glycerol_kin"/>
    <property type="match status" value="1"/>
</dbReference>
<evidence type="ECO:0000259" key="11">
    <source>
        <dbReference type="Pfam" id="PF00370"/>
    </source>
</evidence>
<name>A0A382ADB7_9ZZZZ</name>
<dbReference type="InterPro" id="IPR000577">
    <property type="entry name" value="Carb_kinase_FGGY"/>
</dbReference>
<keyword evidence="6" id="KW-0418">Kinase</keyword>
<keyword evidence="8" id="KW-0067">ATP-binding</keyword>
<evidence type="ECO:0000256" key="9">
    <source>
        <dbReference type="ARBA" id="ARBA00043149"/>
    </source>
</evidence>
<dbReference type="NCBIfam" id="NF000756">
    <property type="entry name" value="PRK00047.1"/>
    <property type="match status" value="1"/>
</dbReference>
<comment type="similarity">
    <text evidence="2">Belongs to the FGGY kinase family.</text>
</comment>
<dbReference type="Gene3D" id="3.30.420.40">
    <property type="match status" value="2"/>
</dbReference>